<evidence type="ECO:0000256" key="4">
    <source>
        <dbReference type="ARBA" id="ARBA00022519"/>
    </source>
</evidence>
<dbReference type="Pfam" id="PF12832">
    <property type="entry name" value="MFS_1_like"/>
    <property type="match status" value="1"/>
</dbReference>
<feature type="transmembrane region" description="Helical" evidence="8">
    <location>
        <begin position="96"/>
        <end position="114"/>
    </location>
</feature>
<feature type="transmembrane region" description="Helical" evidence="8">
    <location>
        <begin position="204"/>
        <end position="225"/>
    </location>
</feature>
<evidence type="ECO:0000259" key="9">
    <source>
        <dbReference type="Pfam" id="PF12832"/>
    </source>
</evidence>
<dbReference type="PANTHER" id="PTHR23522:SF10">
    <property type="entry name" value="3-PHENYLPROPIONIC ACID TRANSPORTER-RELATED"/>
    <property type="match status" value="1"/>
</dbReference>
<dbReference type="PANTHER" id="PTHR23522">
    <property type="entry name" value="BLL5896 PROTEIN"/>
    <property type="match status" value="1"/>
</dbReference>
<evidence type="ECO:0000256" key="8">
    <source>
        <dbReference type="SAM" id="Phobius"/>
    </source>
</evidence>
<dbReference type="NCBIfam" id="NF037955">
    <property type="entry name" value="mfs"/>
    <property type="match status" value="1"/>
</dbReference>
<evidence type="ECO:0000256" key="1">
    <source>
        <dbReference type="ARBA" id="ARBA00004429"/>
    </source>
</evidence>
<dbReference type="InterPro" id="IPR026032">
    <property type="entry name" value="HcaT-like"/>
</dbReference>
<evidence type="ECO:0000313" key="11">
    <source>
        <dbReference type="Proteomes" id="UP000295763"/>
    </source>
</evidence>
<feature type="transmembrane region" description="Helical" evidence="8">
    <location>
        <begin position="71"/>
        <end position="90"/>
    </location>
</feature>
<protein>
    <submittedName>
        <fullName evidence="10">PPP family 3-phenylpropionic acid transporter</fullName>
    </submittedName>
</protein>
<accession>A0A4R2T8K0</accession>
<dbReference type="InterPro" id="IPR024989">
    <property type="entry name" value="MFS_assoc_dom"/>
</dbReference>
<dbReference type="RefSeq" id="WP_131979125.1">
    <property type="nucleotide sequence ID" value="NZ_SLYB01000035.1"/>
</dbReference>
<proteinExistence type="predicted"/>
<dbReference type="NCBIfam" id="NF008346">
    <property type="entry name" value="PRK11128.1"/>
    <property type="match status" value="1"/>
</dbReference>
<dbReference type="OrthoDB" id="9150135at2"/>
<comment type="caution">
    <text evidence="10">The sequence shown here is derived from an EMBL/GenBank/DDBJ whole genome shotgun (WGS) entry which is preliminary data.</text>
</comment>
<sequence>MKIKAFSWLALSYFGYYIAYGVFVPFFPSWLQAHQYTAETIGMIVAGSYVFRFAGGLYFSGRIRQVSELPLALRLLAWSTVLITLFIAFAVESLPLLLIGVMAFSLCNAAAIPLTDSLATTWQRQIKLDYGKSRLIGSAAFVVGVILIGSLIGQFGNDKMIWFLAALFILYASVQMLTPSPLPRNEQSAVKNDVTFRTLLKDKVVLRLLLSASLIQGSHAMYYAYSVLYWTAQGISMQTTGLLWGLAVTAEIVLFFFSAKLFKHRSVRFMLHFTAISALVRWAVLSCTTNLILIAITQMMHALTFAANHYAVMRYISAQLPHYIVKLQGLYSAMASCMGIALLTALSGFLYPINPQFGFMAMMVFAVLAMFLVPPNAEQPVTKLMKK</sequence>
<keyword evidence="2" id="KW-0813">Transport</keyword>
<evidence type="ECO:0000256" key="7">
    <source>
        <dbReference type="ARBA" id="ARBA00023136"/>
    </source>
</evidence>
<gene>
    <name evidence="10" type="ORF">EDC44_13519</name>
</gene>
<dbReference type="EMBL" id="SLYB01000035">
    <property type="protein sequence ID" value="TCP91222.1"/>
    <property type="molecule type" value="Genomic_DNA"/>
</dbReference>
<evidence type="ECO:0000256" key="3">
    <source>
        <dbReference type="ARBA" id="ARBA00022475"/>
    </source>
</evidence>
<keyword evidence="4" id="KW-0997">Cell inner membrane</keyword>
<dbReference type="GO" id="GO:0030395">
    <property type="term" value="F:lactose binding"/>
    <property type="evidence" value="ECO:0007669"/>
    <property type="project" value="TreeGrafter"/>
</dbReference>
<feature type="domain" description="Major facilitator superfamily associated" evidence="9">
    <location>
        <begin position="8"/>
        <end position="359"/>
    </location>
</feature>
<evidence type="ECO:0000256" key="6">
    <source>
        <dbReference type="ARBA" id="ARBA00022989"/>
    </source>
</evidence>
<feature type="transmembrane region" description="Helical" evidence="8">
    <location>
        <begin position="330"/>
        <end position="351"/>
    </location>
</feature>
<dbReference type="PIRSF" id="PIRSF004925">
    <property type="entry name" value="HcaT"/>
    <property type="match status" value="1"/>
</dbReference>
<feature type="transmembrane region" description="Helical" evidence="8">
    <location>
        <begin position="357"/>
        <end position="377"/>
    </location>
</feature>
<evidence type="ECO:0000313" key="10">
    <source>
        <dbReference type="EMBL" id="TCP91222.1"/>
    </source>
</evidence>
<dbReference type="GO" id="GO:0015528">
    <property type="term" value="F:lactose:proton symporter activity"/>
    <property type="evidence" value="ECO:0007669"/>
    <property type="project" value="TreeGrafter"/>
</dbReference>
<organism evidence="10 11">
    <name type="scientific">Cricetibacter osteomyelitidis</name>
    <dbReference type="NCBI Taxonomy" id="1521931"/>
    <lineage>
        <taxon>Bacteria</taxon>
        <taxon>Pseudomonadati</taxon>
        <taxon>Pseudomonadota</taxon>
        <taxon>Gammaproteobacteria</taxon>
        <taxon>Pasteurellales</taxon>
        <taxon>Pasteurellaceae</taxon>
        <taxon>Cricetibacter</taxon>
    </lineage>
</organism>
<name>A0A4R2T8K0_9PAST</name>
<dbReference type="Gene3D" id="1.20.1250.20">
    <property type="entry name" value="MFS general substrate transporter like domains"/>
    <property type="match status" value="2"/>
</dbReference>
<keyword evidence="11" id="KW-1185">Reference proteome</keyword>
<keyword evidence="3" id="KW-1003">Cell membrane</keyword>
<feature type="transmembrane region" description="Helical" evidence="8">
    <location>
        <begin position="135"/>
        <end position="155"/>
    </location>
</feature>
<feature type="transmembrane region" description="Helical" evidence="8">
    <location>
        <begin position="7"/>
        <end position="28"/>
    </location>
</feature>
<feature type="transmembrane region" description="Helical" evidence="8">
    <location>
        <begin position="40"/>
        <end position="59"/>
    </location>
</feature>
<feature type="transmembrane region" description="Helical" evidence="8">
    <location>
        <begin position="237"/>
        <end position="257"/>
    </location>
</feature>
<feature type="transmembrane region" description="Helical" evidence="8">
    <location>
        <begin position="161"/>
        <end position="183"/>
    </location>
</feature>
<dbReference type="AlphaFoldDB" id="A0A4R2T8K0"/>
<dbReference type="SUPFAM" id="SSF103473">
    <property type="entry name" value="MFS general substrate transporter"/>
    <property type="match status" value="1"/>
</dbReference>
<keyword evidence="6 8" id="KW-1133">Transmembrane helix</keyword>
<keyword evidence="7 8" id="KW-0472">Membrane</keyword>
<comment type="subcellular location">
    <subcellularLocation>
        <location evidence="1">Cell inner membrane</location>
        <topology evidence="1">Multi-pass membrane protein</topology>
    </subcellularLocation>
</comment>
<dbReference type="Proteomes" id="UP000295763">
    <property type="component" value="Unassembled WGS sequence"/>
</dbReference>
<keyword evidence="5 8" id="KW-0812">Transmembrane</keyword>
<dbReference type="InterPro" id="IPR036259">
    <property type="entry name" value="MFS_trans_sf"/>
</dbReference>
<dbReference type="GO" id="GO:0005886">
    <property type="term" value="C:plasma membrane"/>
    <property type="evidence" value="ECO:0007669"/>
    <property type="project" value="UniProtKB-SubCell"/>
</dbReference>
<evidence type="ECO:0000256" key="2">
    <source>
        <dbReference type="ARBA" id="ARBA00022448"/>
    </source>
</evidence>
<evidence type="ECO:0000256" key="5">
    <source>
        <dbReference type="ARBA" id="ARBA00022692"/>
    </source>
</evidence>
<reference evidence="10 11" key="1">
    <citation type="submission" date="2019-03" db="EMBL/GenBank/DDBJ databases">
        <title>Genomic Encyclopedia of Type Strains, Phase IV (KMG-IV): sequencing the most valuable type-strain genomes for metagenomic binning, comparative biology and taxonomic classification.</title>
        <authorList>
            <person name="Goeker M."/>
        </authorList>
    </citation>
    <scope>NUCLEOTIDE SEQUENCE [LARGE SCALE GENOMIC DNA]</scope>
    <source>
        <strain evidence="10 11">DSM 28404</strain>
    </source>
</reference>